<name>A0ABP7KN42_9MICO</name>
<organism evidence="3 4">
    <name type="scientific">Leifsonia kafniensis</name>
    <dbReference type="NCBI Taxonomy" id="475957"/>
    <lineage>
        <taxon>Bacteria</taxon>
        <taxon>Bacillati</taxon>
        <taxon>Actinomycetota</taxon>
        <taxon>Actinomycetes</taxon>
        <taxon>Micrococcales</taxon>
        <taxon>Microbacteriaceae</taxon>
        <taxon>Leifsonia</taxon>
    </lineage>
</organism>
<dbReference type="EMBL" id="BAABCN010000007">
    <property type="protein sequence ID" value="GAA3882545.1"/>
    <property type="molecule type" value="Genomic_DNA"/>
</dbReference>
<evidence type="ECO:0000256" key="1">
    <source>
        <dbReference type="SAM" id="MobiDB-lite"/>
    </source>
</evidence>
<sequence>MPRQISLGSEVSLEGVAYLVVEISNSTLTLRNLESGGYRHVHITELFMLNQLDTVESVQIPAEHDISTIATMNKQANAAADFWREHIEEMLHGIPFSAERGAEPRAEYNPGIHTLTQRIESKRVELAARPICKTISIRTLWRKLHDYQALGFAGLVDRRALRREGPLNRADERIVEALAVAIEDQTNQSTVTRGKVVSDAKRELHRKYGDEVQLPHSATVYRYLQTLTAGKETFGLATSRRSRARSPHHTYGGITASRPGEFTQIDSTKLDVLALDEHGKECRVTLSVLIDVFTCTIVSFVMMPEALKGVDLALLLARALVPAPFRPHHSEQMRIAQSGLPTGHLLSLDERYADALAMPYIVPETITTDNGKDYLSKTFTSGCFKLGIGLLESAPYTPSDKGKMERTFGIINSLFTQYLSGYVGNSPGNRGHQIEKQLLYPILTLQEIFEEWVVRVWQNRPHGGLRDPLFPSLKLTPNQMYTASIGVAPTFALPISESDYIELLPSATRTIQRDGVHIGNRTYDSELLHPYRETKSPRKSLGGKWETRYDPYSPAVIWVRNYANSTWMECSWKKVSAFDAPFFTENWQAARAIARAQGQGGRVDHVAELYKILEKRDPELKRAEGKKGRKKTADKLIERDYLPRPAAKAATPKRDELSDLPYIDRTIKKTGSKPAGIWNRDESI</sequence>
<evidence type="ECO:0000259" key="2">
    <source>
        <dbReference type="PROSITE" id="PS50994"/>
    </source>
</evidence>
<dbReference type="InterPro" id="IPR012337">
    <property type="entry name" value="RNaseH-like_sf"/>
</dbReference>
<feature type="region of interest" description="Disordered" evidence="1">
    <location>
        <begin position="238"/>
        <end position="258"/>
    </location>
</feature>
<dbReference type="InterPro" id="IPR036397">
    <property type="entry name" value="RNaseH_sf"/>
</dbReference>
<feature type="domain" description="Integrase catalytic" evidence="2">
    <location>
        <begin position="255"/>
        <end position="485"/>
    </location>
</feature>
<dbReference type="Gene3D" id="3.30.420.10">
    <property type="entry name" value="Ribonuclease H-like superfamily/Ribonuclease H"/>
    <property type="match status" value="1"/>
</dbReference>
<dbReference type="InterPro" id="IPR015378">
    <property type="entry name" value="Transposase-like_Mu_C"/>
</dbReference>
<evidence type="ECO:0000313" key="3">
    <source>
        <dbReference type="EMBL" id="GAA3882545.1"/>
    </source>
</evidence>
<protein>
    <submittedName>
        <fullName evidence="3">DDE-type integrase/transposase/recombinase</fullName>
    </submittedName>
</protein>
<proteinExistence type="predicted"/>
<keyword evidence="4" id="KW-1185">Reference proteome</keyword>
<evidence type="ECO:0000313" key="4">
    <source>
        <dbReference type="Proteomes" id="UP001501803"/>
    </source>
</evidence>
<comment type="caution">
    <text evidence="3">The sequence shown here is derived from an EMBL/GenBank/DDBJ whole genome shotgun (WGS) entry which is preliminary data.</text>
</comment>
<gene>
    <name evidence="3" type="ORF">GCM10022381_26020</name>
</gene>
<dbReference type="PROSITE" id="PS50994">
    <property type="entry name" value="INTEGRASE"/>
    <property type="match status" value="1"/>
</dbReference>
<dbReference type="Pfam" id="PF09299">
    <property type="entry name" value="Mu-transpos_C"/>
    <property type="match status" value="1"/>
</dbReference>
<dbReference type="SUPFAM" id="SSF53098">
    <property type="entry name" value="Ribonuclease H-like"/>
    <property type="match status" value="1"/>
</dbReference>
<dbReference type="InterPro" id="IPR001584">
    <property type="entry name" value="Integrase_cat-core"/>
</dbReference>
<reference evidence="4" key="1">
    <citation type="journal article" date="2019" name="Int. J. Syst. Evol. Microbiol.">
        <title>The Global Catalogue of Microorganisms (GCM) 10K type strain sequencing project: providing services to taxonomists for standard genome sequencing and annotation.</title>
        <authorList>
            <consortium name="The Broad Institute Genomics Platform"/>
            <consortium name="The Broad Institute Genome Sequencing Center for Infectious Disease"/>
            <person name="Wu L."/>
            <person name="Ma J."/>
        </authorList>
    </citation>
    <scope>NUCLEOTIDE SEQUENCE [LARGE SCALE GENOMIC DNA]</scope>
    <source>
        <strain evidence="4">JCM 17021</strain>
    </source>
</reference>
<dbReference type="Proteomes" id="UP001501803">
    <property type="component" value="Unassembled WGS sequence"/>
</dbReference>
<accession>A0ABP7KN42</accession>